<dbReference type="AlphaFoldDB" id="A0A7J8TJU2"/>
<dbReference type="Proteomes" id="UP000593561">
    <property type="component" value="Unassembled WGS sequence"/>
</dbReference>
<dbReference type="GO" id="GO:0000287">
    <property type="term" value="F:magnesium ion binding"/>
    <property type="evidence" value="ECO:0007669"/>
    <property type="project" value="InterPro"/>
</dbReference>
<dbReference type="PANTHER" id="PTHR42704">
    <property type="entry name" value="RIBULOSE BISPHOSPHATE CARBOXYLASE"/>
    <property type="match status" value="1"/>
</dbReference>
<dbReference type="SUPFAM" id="SSF51649">
    <property type="entry name" value="RuBisCo, C-terminal domain"/>
    <property type="match status" value="1"/>
</dbReference>
<keyword evidence="6" id="KW-1185">Reference proteome</keyword>
<comment type="function">
    <text evidence="2">RuBisCO catalyzes two reactions: the carboxylation of D-ribulose 1,5-bisphosphate, the primary event in carbon dioxide fixation, as well as the oxidative fragmentation of the pentose substrate in the photorespiration process. Both reactions occur simultaneously and in competition at the same active site.</text>
</comment>
<evidence type="ECO:0000256" key="3">
    <source>
        <dbReference type="ARBA" id="ARBA00025888"/>
    </source>
</evidence>
<sequence>MNAVIGRQKNHGMHLRVLVKVLRMSGGDRIHAATVIGKLEGERSITLGFVDLLHDDFIKKDRSCGIYFTQDWVSMPGALPVASGKHVYKLVMRDVTLPARVMKLSARLANEVLNYLLLVKIDVFFSILYTTVSDHGLSQASQFLPSTLQESSMEKSWFTLILSKGELEYRCGLSKLMDSRLGPFENTTVNENLTRNYTNKNIHDCSDSSSYYSKVDHLVDVKDIQNFISDDTFLIKE</sequence>
<evidence type="ECO:0000313" key="6">
    <source>
        <dbReference type="Proteomes" id="UP000593561"/>
    </source>
</evidence>
<organism evidence="5 6">
    <name type="scientific">Gossypium davidsonii</name>
    <name type="common">Davidson's cotton</name>
    <name type="synonym">Gossypium klotzschianum subsp. davidsonii</name>
    <dbReference type="NCBI Taxonomy" id="34287"/>
    <lineage>
        <taxon>Eukaryota</taxon>
        <taxon>Viridiplantae</taxon>
        <taxon>Streptophyta</taxon>
        <taxon>Embryophyta</taxon>
        <taxon>Tracheophyta</taxon>
        <taxon>Spermatophyta</taxon>
        <taxon>Magnoliopsida</taxon>
        <taxon>eudicotyledons</taxon>
        <taxon>Gunneridae</taxon>
        <taxon>Pentapetalae</taxon>
        <taxon>rosids</taxon>
        <taxon>malvids</taxon>
        <taxon>Malvales</taxon>
        <taxon>Malvaceae</taxon>
        <taxon>Malvoideae</taxon>
        <taxon>Gossypium</taxon>
    </lineage>
</organism>
<protein>
    <recommendedName>
        <fullName evidence="4">Ribulose bisphosphate carboxylase large subunit C-terminal domain-containing protein</fullName>
    </recommendedName>
</protein>
<reference evidence="5 6" key="1">
    <citation type="journal article" date="2019" name="Genome Biol. Evol.">
        <title>Insights into the evolution of the New World diploid cottons (Gossypium, subgenus Houzingenia) based on genome sequencing.</title>
        <authorList>
            <person name="Grover C.E."/>
            <person name="Arick M.A. 2nd"/>
            <person name="Thrash A."/>
            <person name="Conover J.L."/>
            <person name="Sanders W.S."/>
            <person name="Peterson D.G."/>
            <person name="Frelichowski J.E."/>
            <person name="Scheffler J.A."/>
            <person name="Scheffler B.E."/>
            <person name="Wendel J.F."/>
        </authorList>
    </citation>
    <scope>NUCLEOTIDE SEQUENCE [LARGE SCALE GENOMIC DNA]</scope>
    <source>
        <strain evidence="5">27</strain>
        <tissue evidence="5">Leaf</tissue>
    </source>
</reference>
<comment type="subunit">
    <text evidence="3">Heterohexadecamer of 8 large chains and 8 small chains; disulfide-linked. The disulfide link is formed within the large subunit homodimers.</text>
</comment>
<feature type="domain" description="Ribulose bisphosphate carboxylase large subunit C-terminal" evidence="4">
    <location>
        <begin position="2"/>
        <end position="87"/>
    </location>
</feature>
<comment type="caution">
    <text evidence="5">The sequence shown here is derived from an EMBL/GenBank/DDBJ whole genome shotgun (WGS) entry which is preliminary data.</text>
</comment>
<dbReference type="InterPro" id="IPR000685">
    <property type="entry name" value="RuBisCO_lsu_C"/>
</dbReference>
<dbReference type="Gene3D" id="3.20.20.110">
    <property type="entry name" value="Ribulose bisphosphate carboxylase, large subunit, C-terminal domain"/>
    <property type="match status" value="1"/>
</dbReference>
<gene>
    <name evidence="5" type="ORF">Godav_022051</name>
</gene>
<proteinExistence type="predicted"/>
<dbReference type="InterPro" id="IPR033966">
    <property type="entry name" value="RuBisCO"/>
</dbReference>
<dbReference type="EMBL" id="JABFAC010250493">
    <property type="protein sequence ID" value="MBA0638405.1"/>
    <property type="molecule type" value="Genomic_DNA"/>
</dbReference>
<accession>A0A7J8TJU2</accession>
<dbReference type="PANTHER" id="PTHR42704:SF17">
    <property type="entry name" value="RIBULOSE BISPHOSPHATE CARBOXYLASE LARGE CHAIN"/>
    <property type="match status" value="1"/>
</dbReference>
<keyword evidence="1" id="KW-0488">Methylation</keyword>
<evidence type="ECO:0000256" key="1">
    <source>
        <dbReference type="ARBA" id="ARBA00022481"/>
    </source>
</evidence>
<evidence type="ECO:0000259" key="4">
    <source>
        <dbReference type="Pfam" id="PF00016"/>
    </source>
</evidence>
<dbReference type="GO" id="GO:0016984">
    <property type="term" value="F:ribulose-bisphosphate carboxylase activity"/>
    <property type="evidence" value="ECO:0007669"/>
    <property type="project" value="InterPro"/>
</dbReference>
<name>A0A7J8TJU2_GOSDV</name>
<evidence type="ECO:0000313" key="5">
    <source>
        <dbReference type="EMBL" id="MBA0638405.1"/>
    </source>
</evidence>
<dbReference type="Pfam" id="PF00016">
    <property type="entry name" value="RuBisCO_large"/>
    <property type="match status" value="1"/>
</dbReference>
<evidence type="ECO:0000256" key="2">
    <source>
        <dbReference type="ARBA" id="ARBA00025664"/>
    </source>
</evidence>
<dbReference type="InterPro" id="IPR036376">
    <property type="entry name" value="RuBisCO_lsu_C_sf"/>
</dbReference>